<evidence type="ECO:0000256" key="5">
    <source>
        <dbReference type="ARBA" id="ARBA00023002"/>
    </source>
</evidence>
<reference evidence="10 11" key="1">
    <citation type="submission" date="2020-07" db="EMBL/GenBank/DDBJ databases">
        <title>Pusillimonas sp. nov., isolated from poultry manure in Taiwan.</title>
        <authorList>
            <person name="Lin S.-Y."/>
            <person name="Tang Y.-S."/>
            <person name="Young C.-C."/>
        </authorList>
    </citation>
    <scope>NUCLEOTIDE SEQUENCE [LARGE SCALE GENOMIC DNA]</scope>
    <source>
        <strain evidence="10 11">CC-YST705</strain>
    </source>
</reference>
<proteinExistence type="inferred from homology"/>
<comment type="cofactor">
    <cofactor evidence="1">
        <name>FAD</name>
        <dbReference type="ChEBI" id="CHEBI:57692"/>
    </cofactor>
</comment>
<dbReference type="InterPro" id="IPR037069">
    <property type="entry name" value="AcylCoA_DH/ox_N_sf"/>
</dbReference>
<dbReference type="Pfam" id="PF02771">
    <property type="entry name" value="Acyl-CoA_dh_N"/>
    <property type="match status" value="1"/>
</dbReference>
<protein>
    <submittedName>
        <fullName evidence="10">Acyl-CoA dehydrogenase</fullName>
    </submittedName>
</protein>
<evidence type="ECO:0000313" key="11">
    <source>
        <dbReference type="Proteomes" id="UP000776983"/>
    </source>
</evidence>
<evidence type="ECO:0000256" key="4">
    <source>
        <dbReference type="ARBA" id="ARBA00022827"/>
    </source>
</evidence>
<keyword evidence="3" id="KW-0285">Flavoprotein</keyword>
<sequence>MPRFTPPLRDLAFVLDDVLNADQHLAALPACKDISSADLQSITEEAGRFAAKEILPLNQVAHREGCTWHDGQVRTPTGFPAAYAQFKELGWPSLCAPVEAGGQGLPRLAFSLLAEMLSSCSHAFGMYACINHCASACLKHSASPELQQRWLPRLATGEVIASMCMTEPQAGSDIGLVLTRAQAHDDGSYRLQGSKIFASGAEQDLSDNNMHLVLARLPDAPPGSRGLSLFLVPKLLEDGTRNTVFCDGIEHKMGLHGSATCALRFEQAVGWLVGAPHRGLAAMFPMMNEARLFTGLQALGLSEQALQNALDYAQERRQGRAPGSSDTSLLIAHADVQRMLLAQKAWTEGARVFTHWTALLIDVAEHHPDAVLRERTAATVGLLTPIIKGFLAENAQQSLSLALQVFGGHGYVEETGIEQLVRDARVLTLYEGTTGIQAQDLLLRKVLPDQAQQLNVLISEMHEWLAGADPKHLHGWETSLPETLALLQSLTQMLLEQQDTMAALQASTPYLRIAGHAVLAYLWARSTYAASPQAAQSSIWHQGKLDTATYYRTQLLPEILHQAAALRALPTHTPVIVE</sequence>
<dbReference type="InterPro" id="IPR013786">
    <property type="entry name" value="AcylCoA_DH/ox_N"/>
</dbReference>
<evidence type="ECO:0000259" key="6">
    <source>
        <dbReference type="Pfam" id="PF00441"/>
    </source>
</evidence>
<evidence type="ECO:0000259" key="8">
    <source>
        <dbReference type="Pfam" id="PF02771"/>
    </source>
</evidence>
<dbReference type="PANTHER" id="PTHR42803">
    <property type="entry name" value="ACYL-COA DEHYDROGENASE"/>
    <property type="match status" value="1"/>
</dbReference>
<keyword evidence="11" id="KW-1185">Reference proteome</keyword>
<dbReference type="Gene3D" id="1.20.140.10">
    <property type="entry name" value="Butyryl-CoA Dehydrogenase, subunit A, domain 3"/>
    <property type="match status" value="1"/>
</dbReference>
<keyword evidence="5" id="KW-0560">Oxidoreductase</keyword>
<dbReference type="InterPro" id="IPR009100">
    <property type="entry name" value="AcylCoA_DH/oxidase_NM_dom_sf"/>
</dbReference>
<feature type="domain" description="Acyl-CoA dehydrogenase/oxidase N-terminal" evidence="8">
    <location>
        <begin position="38"/>
        <end position="158"/>
    </location>
</feature>
<dbReference type="InterPro" id="IPR046373">
    <property type="entry name" value="Acyl-CoA_Oxase/DH_mid-dom_sf"/>
</dbReference>
<evidence type="ECO:0000256" key="1">
    <source>
        <dbReference type="ARBA" id="ARBA00001974"/>
    </source>
</evidence>
<dbReference type="SUPFAM" id="SSF56645">
    <property type="entry name" value="Acyl-CoA dehydrogenase NM domain-like"/>
    <property type="match status" value="1"/>
</dbReference>
<comment type="caution">
    <text evidence="10">The sequence shown here is derived from an EMBL/GenBank/DDBJ whole genome shotgun (WGS) entry which is preliminary data.</text>
</comment>
<dbReference type="InterPro" id="IPR025878">
    <property type="entry name" value="Acyl-CoA_dh-like_C_dom"/>
</dbReference>
<evidence type="ECO:0000313" key="10">
    <source>
        <dbReference type="EMBL" id="MCB5363849.1"/>
    </source>
</evidence>
<dbReference type="Pfam" id="PF00441">
    <property type="entry name" value="Acyl-CoA_dh_1"/>
    <property type="match status" value="1"/>
</dbReference>
<dbReference type="Gene3D" id="1.10.540.10">
    <property type="entry name" value="Acyl-CoA dehydrogenase/oxidase, N-terminal domain"/>
    <property type="match status" value="1"/>
</dbReference>
<keyword evidence="4" id="KW-0274">FAD</keyword>
<dbReference type="InterPro" id="IPR036250">
    <property type="entry name" value="AcylCo_DH-like_C"/>
</dbReference>
<dbReference type="RefSeq" id="WP_226954219.1">
    <property type="nucleotide sequence ID" value="NZ_JACDXW010000004.1"/>
</dbReference>
<dbReference type="Gene3D" id="2.40.110.10">
    <property type="entry name" value="Butyryl-CoA Dehydrogenase, subunit A, domain 2"/>
    <property type="match status" value="1"/>
</dbReference>
<comment type="similarity">
    <text evidence="2">Belongs to the acyl-CoA dehydrogenase family.</text>
</comment>
<feature type="domain" description="Acyl-CoA dehydrogenase/oxidase C-terminal" evidence="6">
    <location>
        <begin position="278"/>
        <end position="440"/>
    </location>
</feature>
<evidence type="ECO:0000259" key="7">
    <source>
        <dbReference type="Pfam" id="PF02770"/>
    </source>
</evidence>
<dbReference type="EMBL" id="JACDXW010000004">
    <property type="protein sequence ID" value="MCB5363849.1"/>
    <property type="molecule type" value="Genomic_DNA"/>
</dbReference>
<organism evidence="10 11">
    <name type="scientific">Mesopusillimonas faecipullorum</name>
    <dbReference type="NCBI Taxonomy" id="2755040"/>
    <lineage>
        <taxon>Bacteria</taxon>
        <taxon>Pseudomonadati</taxon>
        <taxon>Pseudomonadota</taxon>
        <taxon>Betaproteobacteria</taxon>
        <taxon>Burkholderiales</taxon>
        <taxon>Alcaligenaceae</taxon>
        <taxon>Mesopusillimonas</taxon>
    </lineage>
</organism>
<evidence type="ECO:0000256" key="2">
    <source>
        <dbReference type="ARBA" id="ARBA00009347"/>
    </source>
</evidence>
<name>A0ABS8CE43_9BURK</name>
<dbReference type="PANTHER" id="PTHR42803:SF1">
    <property type="entry name" value="BROAD-SPECIFICITY LINEAR ACYL-COA DEHYDROGENASE FADE5"/>
    <property type="match status" value="1"/>
</dbReference>
<gene>
    <name evidence="10" type="ORF">H0484_08815</name>
</gene>
<dbReference type="InterPro" id="IPR052166">
    <property type="entry name" value="Diverse_Acyl-CoA_DH"/>
</dbReference>
<dbReference type="Proteomes" id="UP000776983">
    <property type="component" value="Unassembled WGS sequence"/>
</dbReference>
<evidence type="ECO:0000259" key="9">
    <source>
        <dbReference type="Pfam" id="PF12806"/>
    </source>
</evidence>
<dbReference type="InterPro" id="IPR006091">
    <property type="entry name" value="Acyl-CoA_Oxase/DH_mid-dom"/>
</dbReference>
<feature type="domain" description="Acetyl-CoA dehydrogenase-like C-terminal" evidence="9">
    <location>
        <begin position="458"/>
        <end position="569"/>
    </location>
</feature>
<dbReference type="Pfam" id="PF12806">
    <property type="entry name" value="Acyl-CoA_dh_C"/>
    <property type="match status" value="1"/>
</dbReference>
<accession>A0ABS8CE43</accession>
<evidence type="ECO:0000256" key="3">
    <source>
        <dbReference type="ARBA" id="ARBA00022630"/>
    </source>
</evidence>
<feature type="domain" description="Acyl-CoA oxidase/dehydrogenase middle" evidence="7">
    <location>
        <begin position="162"/>
        <end position="267"/>
    </location>
</feature>
<dbReference type="SUPFAM" id="SSF47203">
    <property type="entry name" value="Acyl-CoA dehydrogenase C-terminal domain-like"/>
    <property type="match status" value="1"/>
</dbReference>
<dbReference type="InterPro" id="IPR009075">
    <property type="entry name" value="AcylCo_DH/oxidase_C"/>
</dbReference>
<dbReference type="Pfam" id="PF02770">
    <property type="entry name" value="Acyl-CoA_dh_M"/>
    <property type="match status" value="1"/>
</dbReference>